<dbReference type="InterPro" id="IPR037035">
    <property type="entry name" value="GK-like_C_sf"/>
</dbReference>
<gene>
    <name evidence="3" type="ordered locus">Deba_0515</name>
</gene>
<dbReference type="EMBL" id="CP002085">
    <property type="protein sequence ID" value="ADK83887.1"/>
    <property type="molecule type" value="Genomic_DNA"/>
</dbReference>
<dbReference type="Gene3D" id="3.40.1480.10">
    <property type="entry name" value="MOFRL domain"/>
    <property type="match status" value="1"/>
</dbReference>
<dbReference type="OrthoDB" id="9766552at2"/>
<reference evidence="3" key="2">
    <citation type="submission" date="2010-06" db="EMBL/GenBank/DDBJ databases">
        <title>The complete genome of Desulfarculus baarsii DSM 2075.</title>
        <authorList>
            <consortium name="US DOE Joint Genome Institute (JGI-PGF)"/>
            <person name="Lucas S."/>
            <person name="Copeland A."/>
            <person name="Lapidus A."/>
            <person name="Glavina del Rio T."/>
            <person name="Dalin E."/>
            <person name="Tice H."/>
            <person name="Bruce D."/>
            <person name="Goodwin L."/>
            <person name="Pitluck S."/>
            <person name="Kyrpides N."/>
            <person name="Mavromatis K."/>
            <person name="Ivanova N."/>
            <person name="Mikhailova N."/>
            <person name="Detter J.C."/>
            <person name="Han C."/>
            <person name="Larimer F."/>
            <person name="Land M."/>
            <person name="Hauser L."/>
            <person name="Markowitz V."/>
            <person name="Cheng J.-F."/>
            <person name="Hugenholtz P."/>
            <person name="Woyke T."/>
            <person name="Wu D."/>
            <person name="Spring S."/>
            <person name="Schroeder M."/>
            <person name="Brambilla E."/>
            <person name="Klenk H.-P."/>
            <person name="Eisen J.A."/>
        </authorList>
    </citation>
    <scope>NUCLEOTIDE SEQUENCE</scope>
    <source>
        <strain evidence="3">DSM 2075</strain>
    </source>
</reference>
<dbReference type="InterPro" id="IPR007835">
    <property type="entry name" value="MOFRL"/>
</dbReference>
<reference evidence="3" key="1">
    <citation type="journal article" date="2010" name="Stand. Genomic Sci.">
        <title>Complete genome sequence of Desulfarculus baarsii type strain (2st14).</title>
        <authorList>
            <person name="Sun H."/>
            <person name="Spring S."/>
            <person name="Lapidus A."/>
            <person name="Davenport K."/>
            <person name="Del Rio T.G."/>
            <person name="Tice H."/>
            <person name="Nolan M."/>
            <person name="Copeland A."/>
            <person name="Cheng J.F."/>
            <person name="Lucas S."/>
            <person name="Tapia R."/>
            <person name="Goodwin L."/>
            <person name="Pitluck S."/>
            <person name="Ivanova N."/>
            <person name="Pagani I."/>
            <person name="Mavromatis K."/>
            <person name="Ovchinnikova G."/>
            <person name="Pati A."/>
            <person name="Chen A."/>
            <person name="Palaniappan K."/>
            <person name="Hauser L."/>
            <person name="Chang Y.J."/>
            <person name="Jeffries C.D."/>
            <person name="Detter J.C."/>
            <person name="Han C."/>
            <person name="Rohde M."/>
            <person name="Brambilla E."/>
            <person name="Goker M."/>
            <person name="Woyke T."/>
            <person name="Bristow J."/>
            <person name="Eisen J.A."/>
            <person name="Markowitz V."/>
            <person name="Hugenholtz P."/>
            <person name="Kyrpides N.C."/>
            <person name="Klenk H.P."/>
            <person name="Land M."/>
        </authorList>
    </citation>
    <scope>NUCLEOTIDE SEQUENCE [LARGE SCALE GENOMIC DNA]</scope>
    <source>
        <strain evidence="3">DSM 2075</strain>
    </source>
</reference>
<dbReference type="HOGENOM" id="CLU_032279_1_1_7"/>
<dbReference type="eggNOG" id="COG2379">
    <property type="taxonomic scope" value="Bacteria"/>
</dbReference>
<evidence type="ECO:0000259" key="2">
    <source>
        <dbReference type="Pfam" id="PF13660"/>
    </source>
</evidence>
<feature type="domain" description="MOFRL-associated" evidence="2">
    <location>
        <begin position="11"/>
        <end position="248"/>
    </location>
</feature>
<proteinExistence type="predicted"/>
<evidence type="ECO:0000313" key="4">
    <source>
        <dbReference type="Proteomes" id="UP000009047"/>
    </source>
</evidence>
<dbReference type="STRING" id="644282.Deba_0515"/>
<dbReference type="PANTHER" id="PTHR12227">
    <property type="entry name" value="GLYCERATE KINASE"/>
    <property type="match status" value="1"/>
</dbReference>
<dbReference type="PANTHER" id="PTHR12227:SF0">
    <property type="entry name" value="GLYCERATE KINASE"/>
    <property type="match status" value="1"/>
</dbReference>
<name>E1QEA1_DESB2</name>
<dbReference type="Gene3D" id="3.40.50.10180">
    <property type="entry name" value="Glycerate kinase, MOFRL-like N-terminal domain"/>
    <property type="match status" value="1"/>
</dbReference>
<dbReference type="InterPro" id="IPR038614">
    <property type="entry name" value="GK_N_sf"/>
</dbReference>
<dbReference type="RefSeq" id="WP_013257342.1">
    <property type="nucleotide sequence ID" value="NC_014365.1"/>
</dbReference>
<dbReference type="SUPFAM" id="SSF82544">
    <property type="entry name" value="GckA/TtuD-like"/>
    <property type="match status" value="1"/>
</dbReference>
<evidence type="ECO:0000313" key="3">
    <source>
        <dbReference type="EMBL" id="ADK83887.1"/>
    </source>
</evidence>
<keyword evidence="4" id="KW-1185">Reference proteome</keyword>
<dbReference type="InterPro" id="IPR025286">
    <property type="entry name" value="MOFRL_assoc_dom"/>
</dbReference>
<dbReference type="GO" id="GO:0005737">
    <property type="term" value="C:cytoplasm"/>
    <property type="evidence" value="ECO:0007669"/>
    <property type="project" value="TreeGrafter"/>
</dbReference>
<feature type="domain" description="MOFRL" evidence="1">
    <location>
        <begin position="333"/>
        <end position="438"/>
    </location>
</feature>
<dbReference type="EC" id="1.1.1.81" evidence="3"/>
<organism evidence="3 4">
    <name type="scientific">Desulfarculus baarsii (strain ATCC 33931 / DSM 2075 / LMG 7858 / VKM B-1802 / 2st14)</name>
    <dbReference type="NCBI Taxonomy" id="644282"/>
    <lineage>
        <taxon>Bacteria</taxon>
        <taxon>Pseudomonadati</taxon>
        <taxon>Thermodesulfobacteriota</taxon>
        <taxon>Desulfarculia</taxon>
        <taxon>Desulfarculales</taxon>
        <taxon>Desulfarculaceae</taxon>
        <taxon>Desulfarculus</taxon>
    </lineage>
</organism>
<dbReference type="Proteomes" id="UP000009047">
    <property type="component" value="Chromosome"/>
</dbReference>
<dbReference type="Pfam" id="PF05161">
    <property type="entry name" value="MOFRL"/>
    <property type="match status" value="1"/>
</dbReference>
<dbReference type="FunFam" id="3.40.1480.10:FF:000002">
    <property type="entry name" value="Glycerate kinase"/>
    <property type="match status" value="1"/>
</dbReference>
<dbReference type="InterPro" id="IPR039760">
    <property type="entry name" value="MOFRL_protein"/>
</dbReference>
<dbReference type="GO" id="GO:0016618">
    <property type="term" value="F:hydroxypyruvate reductase [NAD(P)H] activity"/>
    <property type="evidence" value="ECO:0007669"/>
    <property type="project" value="UniProtKB-EC"/>
</dbReference>
<dbReference type="Pfam" id="PF13660">
    <property type="entry name" value="DUF4147"/>
    <property type="match status" value="1"/>
</dbReference>
<dbReference type="KEGG" id="dbr:Deba_0515"/>
<protein>
    <submittedName>
        <fullName evidence="3">Hydroxypyruvate reductase</fullName>
        <ecNumber evidence="3">1.1.1.81</ecNumber>
    </submittedName>
</protein>
<keyword evidence="3" id="KW-0560">Oxidoreductase</keyword>
<dbReference type="GO" id="GO:0008887">
    <property type="term" value="F:glycerate kinase activity"/>
    <property type="evidence" value="ECO:0007669"/>
    <property type="project" value="InterPro"/>
</dbReference>
<evidence type="ECO:0000259" key="1">
    <source>
        <dbReference type="Pfam" id="PF05161"/>
    </source>
</evidence>
<dbReference type="AlphaFoldDB" id="E1QEA1"/>
<sequence length="448" mass="46425">MSQARRSRQDACKIIQAALEAADPARAVSRALRLAGDELWVGPRRFDLRAFRRIVCVGAGKAGQPMAQALEAVLGPRLAEGVVVVKDGHGGPTALTRILEASHPVPDQRGVTAAQAVAELLARNAAADTLVFCLLSGGGSALLPAPAPGLSLADKQEITRLLLASGADIGQINAIRKHLSALKGGNLARLAGAATVVSLIISDVVGDRLDVIASGPTVADESTWAHCRQALLARGVWEQAPAAVRQRIEDGLAGRIADTPKADDPALRRAFNLIVASNRQAIEAAAHTAASLGYTALILSTTIEGETKDIARMHAAIAREALEHGRPVAAPFCLLSGGETTVSLGRATGLGGRNQEFALAAAPDLAGLEGVLAFSLGTDGTDGPTDAAGAWADGQTMARAEALGLDQAKFLANHDAYHFFQELDDLIITGPTRTNVMDVRAVLGLARS</sequence>
<accession>E1QEA1</accession>